<dbReference type="OMA" id="HHATRLN"/>
<evidence type="ECO:0000256" key="2">
    <source>
        <dbReference type="SAM" id="Phobius"/>
    </source>
</evidence>
<dbReference type="FunCoup" id="A0A1U7ZTJ8">
    <property type="interactions" value="943"/>
</dbReference>
<keyword evidence="4" id="KW-1185">Reference proteome</keyword>
<dbReference type="Pfam" id="PF20705">
    <property type="entry name" value="DUF6821"/>
    <property type="match status" value="1"/>
</dbReference>
<keyword evidence="2" id="KW-0472">Membrane</keyword>
<dbReference type="PANTHER" id="PTHR33646:SF2">
    <property type="entry name" value="F20H23.8 PROTEIN"/>
    <property type="match status" value="1"/>
</dbReference>
<dbReference type="PANTHER" id="PTHR33646">
    <property type="entry name" value="GB|AAF00631.1"/>
    <property type="match status" value="1"/>
</dbReference>
<organism evidence="4 5">
    <name type="scientific">Nelumbo nucifera</name>
    <name type="common">Sacred lotus</name>
    <dbReference type="NCBI Taxonomy" id="4432"/>
    <lineage>
        <taxon>Eukaryota</taxon>
        <taxon>Viridiplantae</taxon>
        <taxon>Streptophyta</taxon>
        <taxon>Embryophyta</taxon>
        <taxon>Tracheophyta</taxon>
        <taxon>Spermatophyta</taxon>
        <taxon>Magnoliopsida</taxon>
        <taxon>Proteales</taxon>
        <taxon>Nelumbonaceae</taxon>
        <taxon>Nelumbo</taxon>
    </lineage>
</organism>
<feature type="compositionally biased region" description="Basic and acidic residues" evidence="1">
    <location>
        <begin position="175"/>
        <end position="197"/>
    </location>
</feature>
<keyword evidence="2" id="KW-1133">Transmembrane helix</keyword>
<sequence>MEKSSSEMSLDEWEVLSDDGFLDLHHHEDGGRRVLSKETAGFDPKGVLDMNYFICPSPPPRHMFESSKKSSDSKGVNQLVPVPIKLEPPIGNNQNHEFVKEILDIPVVEFSIIPAAVSEKIKAPILGPKTADQDTVSQVFFKKMKEHEFVDMKLDSPKSSTKGSRLQTEVGSTQFEKEEACEGESTEHKASGKVVTEEEKEKKDNFLDPEIKNDNNWEDSAGGLCIWKWRLTGIGALCSIGVTAATICIFIFGSQQRYKHHHQNQKFRFQIYTDDKSIKQVVSNASRLNHALYAVRGVPLARAHISFGGYYDGL</sequence>
<dbReference type="AlphaFoldDB" id="A0A1U7ZTJ8"/>
<dbReference type="KEGG" id="nnu:104597667"/>
<feature type="transmembrane region" description="Helical" evidence="2">
    <location>
        <begin position="229"/>
        <end position="252"/>
    </location>
</feature>
<evidence type="ECO:0000256" key="1">
    <source>
        <dbReference type="SAM" id="MobiDB-lite"/>
    </source>
</evidence>
<name>A0A1U7ZTJ8_NELNU</name>
<reference evidence="5" key="1">
    <citation type="submission" date="2025-08" db="UniProtKB">
        <authorList>
            <consortium name="RefSeq"/>
        </authorList>
    </citation>
    <scope>IDENTIFICATION</scope>
</reference>
<feature type="domain" description="DUF6821" evidence="3">
    <location>
        <begin position="132"/>
        <end position="314"/>
    </location>
</feature>
<evidence type="ECO:0000313" key="5">
    <source>
        <dbReference type="RefSeq" id="XP_010257655.1"/>
    </source>
</evidence>
<dbReference type="InParanoid" id="A0A1U7ZTJ8"/>
<accession>A0A1U7ZTJ8</accession>
<proteinExistence type="predicted"/>
<dbReference type="InterPro" id="IPR045883">
    <property type="entry name" value="At4g13530-like"/>
</dbReference>
<protein>
    <submittedName>
        <fullName evidence="5">Uncharacterized protein LOC104597667</fullName>
    </submittedName>
</protein>
<feature type="region of interest" description="Disordered" evidence="1">
    <location>
        <begin position="154"/>
        <end position="197"/>
    </location>
</feature>
<dbReference type="eggNOG" id="ENOG502RYG5">
    <property type="taxonomic scope" value="Eukaryota"/>
</dbReference>
<evidence type="ECO:0000259" key="3">
    <source>
        <dbReference type="Pfam" id="PF20705"/>
    </source>
</evidence>
<gene>
    <name evidence="5" type="primary">LOC104597667</name>
</gene>
<dbReference type="GeneID" id="104597667"/>
<evidence type="ECO:0000313" key="4">
    <source>
        <dbReference type="Proteomes" id="UP000189703"/>
    </source>
</evidence>
<dbReference type="InterPro" id="IPR049224">
    <property type="entry name" value="DUF6821"/>
</dbReference>
<dbReference type="Proteomes" id="UP000189703">
    <property type="component" value="Unplaced"/>
</dbReference>
<keyword evidence="2" id="KW-0812">Transmembrane</keyword>
<dbReference type="OrthoDB" id="766965at2759"/>
<feature type="compositionally biased region" description="Polar residues" evidence="1">
    <location>
        <begin position="157"/>
        <end position="174"/>
    </location>
</feature>
<dbReference type="RefSeq" id="XP_010257655.1">
    <property type="nucleotide sequence ID" value="XM_010259353.2"/>
</dbReference>